<dbReference type="InterPro" id="IPR001932">
    <property type="entry name" value="PPM-type_phosphatase-like_dom"/>
</dbReference>
<keyword evidence="3" id="KW-1185">Reference proteome</keyword>
<dbReference type="Gene3D" id="3.60.40.10">
    <property type="entry name" value="PPM-type phosphatase domain"/>
    <property type="match status" value="1"/>
</dbReference>
<gene>
    <name evidence="2" type="ORF">QBC37DRAFT_345903</name>
</gene>
<dbReference type="PANTHER" id="PTHR13832:SF792">
    <property type="entry name" value="GM14286P"/>
    <property type="match status" value="1"/>
</dbReference>
<accession>A0AAN6Y6Y3</accession>
<evidence type="ECO:0000259" key="1">
    <source>
        <dbReference type="PROSITE" id="PS51746"/>
    </source>
</evidence>
<comment type="caution">
    <text evidence="2">The sequence shown here is derived from an EMBL/GenBank/DDBJ whole genome shotgun (WGS) entry which is preliminary data.</text>
</comment>
<dbReference type="InterPro" id="IPR036457">
    <property type="entry name" value="PPM-type-like_dom_sf"/>
</dbReference>
<dbReference type="SMART" id="SM00332">
    <property type="entry name" value="PP2Cc"/>
    <property type="match status" value="1"/>
</dbReference>
<sequence>MSLSRVASRCGNPNRLSAGQNLVLSRHVIGGPSFVTRRANAPAMNLSSSQSGPGASNGSFAASPKALALGAVFVAGFAAALYSTEDIRLDTTKAYNPDAAWSDAAIVKPNMKSKALPKTLHEGLTSSAKPSSESIVKHGTEDRSYDLLSPEQVTKHLSNHETSTAVNKCGVLRYDTNQVLCNEPLEDDHDELIVTSSGPTDSVKWAFWAIYDGHSGWATAAKLRQTLIPHVYHDLAELYNNSSSSGSIVQPSFQSNLDVIKTIQSTFLALDYEIVWSHLDAVKKAESRALGTKLLAPALSGSCALLAFYDTTSQLLRVACTGDCRAVLGRRVDDMTWSATPLSSDQTGANPDEAARIRTEHPGEEDCVANGRLLGYEPSRVFGDATLKWSKKLSQEIRKKFYGKSPSEKVLTPPYATAEPVVTTTKIHPEKGDFVVMACDGLWEMLSNEEVVALVAEWIDKKDQLAAPKSLEPKSWWSRFFGGDKNEINRLPYVVSSADANKFYREAPVRPRQWQITPTDTPGSKGRTRQFVVQDANVATHLIRNGLGGGDHDLVSSLLMLEGKNARRFRDDLTVTVIFFGPEADNNKK</sequence>
<dbReference type="CDD" id="cd00143">
    <property type="entry name" value="PP2Cc"/>
    <property type="match status" value="1"/>
</dbReference>
<dbReference type="EMBL" id="MU858127">
    <property type="protein sequence ID" value="KAK4212435.1"/>
    <property type="molecule type" value="Genomic_DNA"/>
</dbReference>
<dbReference type="SUPFAM" id="SSF81606">
    <property type="entry name" value="PP2C-like"/>
    <property type="match status" value="1"/>
</dbReference>
<protein>
    <submittedName>
        <fullName evidence="2">Phosphatase 2C-like domain-containing protein</fullName>
    </submittedName>
</protein>
<dbReference type="GO" id="GO:0004741">
    <property type="term" value="F:[pyruvate dehydrogenase (acetyl-transferring)]-phosphatase activity"/>
    <property type="evidence" value="ECO:0007669"/>
    <property type="project" value="TreeGrafter"/>
</dbReference>
<evidence type="ECO:0000313" key="3">
    <source>
        <dbReference type="Proteomes" id="UP001301769"/>
    </source>
</evidence>
<organism evidence="2 3">
    <name type="scientific">Rhypophila decipiens</name>
    <dbReference type="NCBI Taxonomy" id="261697"/>
    <lineage>
        <taxon>Eukaryota</taxon>
        <taxon>Fungi</taxon>
        <taxon>Dikarya</taxon>
        <taxon>Ascomycota</taxon>
        <taxon>Pezizomycotina</taxon>
        <taxon>Sordariomycetes</taxon>
        <taxon>Sordariomycetidae</taxon>
        <taxon>Sordariales</taxon>
        <taxon>Naviculisporaceae</taxon>
        <taxon>Rhypophila</taxon>
    </lineage>
</organism>
<feature type="domain" description="PPM-type phosphatase" evidence="1">
    <location>
        <begin position="190"/>
        <end position="580"/>
    </location>
</feature>
<reference evidence="2" key="2">
    <citation type="submission" date="2023-05" db="EMBL/GenBank/DDBJ databases">
        <authorList>
            <consortium name="Lawrence Berkeley National Laboratory"/>
            <person name="Steindorff A."/>
            <person name="Hensen N."/>
            <person name="Bonometti L."/>
            <person name="Westerberg I."/>
            <person name="Brannstrom I.O."/>
            <person name="Guillou S."/>
            <person name="Cros-Aarteil S."/>
            <person name="Calhoun S."/>
            <person name="Haridas S."/>
            <person name="Kuo A."/>
            <person name="Mondo S."/>
            <person name="Pangilinan J."/>
            <person name="Riley R."/>
            <person name="Labutti K."/>
            <person name="Andreopoulos B."/>
            <person name="Lipzen A."/>
            <person name="Chen C."/>
            <person name="Yanf M."/>
            <person name="Daum C."/>
            <person name="Ng V."/>
            <person name="Clum A."/>
            <person name="Ohm R."/>
            <person name="Martin F."/>
            <person name="Silar P."/>
            <person name="Natvig D."/>
            <person name="Lalanne C."/>
            <person name="Gautier V."/>
            <person name="Ament-Velasquez S.L."/>
            <person name="Kruys A."/>
            <person name="Hutchinson M.I."/>
            <person name="Powell A.J."/>
            <person name="Barry K."/>
            <person name="Miller A.N."/>
            <person name="Grigoriev I.V."/>
            <person name="Debuchy R."/>
            <person name="Gladieux P."/>
            <person name="Thoren M.H."/>
            <person name="Johannesson H."/>
        </authorList>
    </citation>
    <scope>NUCLEOTIDE SEQUENCE</scope>
    <source>
        <strain evidence="2">PSN293</strain>
    </source>
</reference>
<dbReference type="AlphaFoldDB" id="A0AAN6Y6Y3"/>
<dbReference type="InterPro" id="IPR015655">
    <property type="entry name" value="PP2C"/>
</dbReference>
<dbReference type="PANTHER" id="PTHR13832">
    <property type="entry name" value="PROTEIN PHOSPHATASE 2C"/>
    <property type="match status" value="1"/>
</dbReference>
<dbReference type="GO" id="GO:0005739">
    <property type="term" value="C:mitochondrion"/>
    <property type="evidence" value="ECO:0007669"/>
    <property type="project" value="TreeGrafter"/>
</dbReference>
<dbReference type="Pfam" id="PF00481">
    <property type="entry name" value="PP2C"/>
    <property type="match status" value="1"/>
</dbReference>
<proteinExistence type="predicted"/>
<evidence type="ECO:0000313" key="2">
    <source>
        <dbReference type="EMBL" id="KAK4212435.1"/>
    </source>
</evidence>
<reference evidence="2" key="1">
    <citation type="journal article" date="2023" name="Mol. Phylogenet. Evol.">
        <title>Genome-scale phylogeny and comparative genomics of the fungal order Sordariales.</title>
        <authorList>
            <person name="Hensen N."/>
            <person name="Bonometti L."/>
            <person name="Westerberg I."/>
            <person name="Brannstrom I.O."/>
            <person name="Guillou S."/>
            <person name="Cros-Aarteil S."/>
            <person name="Calhoun S."/>
            <person name="Haridas S."/>
            <person name="Kuo A."/>
            <person name="Mondo S."/>
            <person name="Pangilinan J."/>
            <person name="Riley R."/>
            <person name="LaButti K."/>
            <person name="Andreopoulos B."/>
            <person name="Lipzen A."/>
            <person name="Chen C."/>
            <person name="Yan M."/>
            <person name="Daum C."/>
            <person name="Ng V."/>
            <person name="Clum A."/>
            <person name="Steindorff A."/>
            <person name="Ohm R.A."/>
            <person name="Martin F."/>
            <person name="Silar P."/>
            <person name="Natvig D.O."/>
            <person name="Lalanne C."/>
            <person name="Gautier V."/>
            <person name="Ament-Velasquez S.L."/>
            <person name="Kruys A."/>
            <person name="Hutchinson M.I."/>
            <person name="Powell A.J."/>
            <person name="Barry K."/>
            <person name="Miller A.N."/>
            <person name="Grigoriev I.V."/>
            <person name="Debuchy R."/>
            <person name="Gladieux P."/>
            <person name="Hiltunen Thoren M."/>
            <person name="Johannesson H."/>
        </authorList>
    </citation>
    <scope>NUCLEOTIDE SEQUENCE</scope>
    <source>
        <strain evidence="2">PSN293</strain>
    </source>
</reference>
<dbReference type="Proteomes" id="UP001301769">
    <property type="component" value="Unassembled WGS sequence"/>
</dbReference>
<dbReference type="PROSITE" id="PS51746">
    <property type="entry name" value="PPM_2"/>
    <property type="match status" value="1"/>
</dbReference>
<name>A0AAN6Y6Y3_9PEZI</name>